<dbReference type="KEGG" id="aten:116296502"/>
<feature type="transmembrane region" description="Helical" evidence="10">
    <location>
        <begin position="248"/>
        <end position="266"/>
    </location>
</feature>
<dbReference type="Pfam" id="PF00001">
    <property type="entry name" value="7tm_1"/>
    <property type="match status" value="1"/>
</dbReference>
<comment type="similarity">
    <text evidence="9">Belongs to the G-protein coupled receptor 1 family.</text>
</comment>
<evidence type="ECO:0000313" key="12">
    <source>
        <dbReference type="Proteomes" id="UP000515163"/>
    </source>
</evidence>
<dbReference type="InParanoid" id="A0A6P8I5X1"/>
<evidence type="ECO:0000313" key="13">
    <source>
        <dbReference type="RefSeq" id="XP_031560387.1"/>
    </source>
</evidence>
<feature type="transmembrane region" description="Helical" evidence="10">
    <location>
        <begin position="186"/>
        <end position="208"/>
    </location>
</feature>
<comment type="subcellular location">
    <subcellularLocation>
        <location evidence="1">Cell membrane</location>
        <topology evidence="1">Multi-pass membrane protein</topology>
    </subcellularLocation>
</comment>
<evidence type="ECO:0000256" key="8">
    <source>
        <dbReference type="ARBA" id="ARBA00023224"/>
    </source>
</evidence>
<dbReference type="OrthoDB" id="10044919at2759"/>
<keyword evidence="2" id="KW-1003">Cell membrane</keyword>
<gene>
    <name evidence="13" type="primary">LOC116296502</name>
</gene>
<dbReference type="FunCoup" id="A0A6P8I5X1">
    <property type="interactions" value="921"/>
</dbReference>
<dbReference type="RefSeq" id="XP_031560387.1">
    <property type="nucleotide sequence ID" value="XM_031704527.1"/>
</dbReference>
<dbReference type="PANTHER" id="PTHR22752">
    <property type="entry name" value="G PROTEIN-COUPLED RECEPTOR"/>
    <property type="match status" value="1"/>
</dbReference>
<keyword evidence="6 10" id="KW-0472">Membrane</keyword>
<feature type="transmembrane region" description="Helical" evidence="10">
    <location>
        <begin position="63"/>
        <end position="83"/>
    </location>
</feature>
<feature type="transmembrane region" description="Helical" evidence="10">
    <location>
        <begin position="103"/>
        <end position="122"/>
    </location>
</feature>
<feature type="transmembrane region" description="Helical" evidence="10">
    <location>
        <begin position="143"/>
        <end position="166"/>
    </location>
</feature>
<feature type="transmembrane region" description="Helical" evidence="10">
    <location>
        <begin position="286"/>
        <end position="305"/>
    </location>
</feature>
<dbReference type="SUPFAM" id="SSF81321">
    <property type="entry name" value="Family A G protein-coupled receptor-like"/>
    <property type="match status" value="1"/>
</dbReference>
<keyword evidence="4 10" id="KW-1133">Transmembrane helix</keyword>
<evidence type="ECO:0000256" key="2">
    <source>
        <dbReference type="ARBA" id="ARBA00022475"/>
    </source>
</evidence>
<dbReference type="Gene3D" id="1.20.1070.10">
    <property type="entry name" value="Rhodopsin 7-helix transmembrane proteins"/>
    <property type="match status" value="1"/>
</dbReference>
<feature type="transmembrane region" description="Helical" evidence="10">
    <location>
        <begin position="27"/>
        <end position="51"/>
    </location>
</feature>
<dbReference type="AlphaFoldDB" id="A0A6P8I5X1"/>
<accession>A0A6P8I5X1</accession>
<dbReference type="Proteomes" id="UP000515163">
    <property type="component" value="Unplaced"/>
</dbReference>
<evidence type="ECO:0000256" key="5">
    <source>
        <dbReference type="ARBA" id="ARBA00023040"/>
    </source>
</evidence>
<evidence type="ECO:0000256" key="1">
    <source>
        <dbReference type="ARBA" id="ARBA00004651"/>
    </source>
</evidence>
<dbReference type="GO" id="GO:0004930">
    <property type="term" value="F:G protein-coupled receptor activity"/>
    <property type="evidence" value="ECO:0007669"/>
    <property type="project" value="UniProtKB-KW"/>
</dbReference>
<feature type="domain" description="G-protein coupled receptors family 1 profile" evidence="11">
    <location>
        <begin position="43"/>
        <end position="303"/>
    </location>
</feature>
<dbReference type="InterPro" id="IPR000276">
    <property type="entry name" value="GPCR_Rhodpsn"/>
</dbReference>
<dbReference type="PROSITE" id="PS50262">
    <property type="entry name" value="G_PROTEIN_RECEP_F1_2"/>
    <property type="match status" value="1"/>
</dbReference>
<dbReference type="CDD" id="cd00637">
    <property type="entry name" value="7tm_classA_rhodopsin-like"/>
    <property type="match status" value="1"/>
</dbReference>
<keyword evidence="8 9" id="KW-0807">Transducer</keyword>
<organism evidence="12 13">
    <name type="scientific">Actinia tenebrosa</name>
    <name type="common">Australian red waratah sea anemone</name>
    <dbReference type="NCBI Taxonomy" id="6105"/>
    <lineage>
        <taxon>Eukaryota</taxon>
        <taxon>Metazoa</taxon>
        <taxon>Cnidaria</taxon>
        <taxon>Anthozoa</taxon>
        <taxon>Hexacorallia</taxon>
        <taxon>Actiniaria</taxon>
        <taxon>Actiniidae</taxon>
        <taxon>Actinia</taxon>
    </lineage>
</organism>
<dbReference type="GeneID" id="116296502"/>
<reference evidence="13" key="1">
    <citation type="submission" date="2025-08" db="UniProtKB">
        <authorList>
            <consortium name="RefSeq"/>
        </authorList>
    </citation>
    <scope>IDENTIFICATION</scope>
    <source>
        <tissue evidence="13">Tentacle</tissue>
    </source>
</reference>
<keyword evidence="5 9" id="KW-0297">G-protein coupled receptor</keyword>
<dbReference type="SMART" id="SM01381">
    <property type="entry name" value="7TM_GPCR_Srsx"/>
    <property type="match status" value="1"/>
</dbReference>
<evidence type="ECO:0000256" key="9">
    <source>
        <dbReference type="RuleBase" id="RU000688"/>
    </source>
</evidence>
<keyword evidence="7 9" id="KW-0675">Receptor</keyword>
<dbReference type="GO" id="GO:0005886">
    <property type="term" value="C:plasma membrane"/>
    <property type="evidence" value="ECO:0007669"/>
    <property type="project" value="UniProtKB-SubCell"/>
</dbReference>
<evidence type="ECO:0000256" key="3">
    <source>
        <dbReference type="ARBA" id="ARBA00022692"/>
    </source>
</evidence>
<proteinExistence type="inferred from homology"/>
<sequence length="337" mass="37424">MPNNSGNYFQETQDETALPQVSVGVQIFQVGLLFSFITLGLIGNMVVCFVVQKTQQLKTIPNFLIINLSVSDLLRISLTLSVSSGVLIKRAWIADSLFCRINGFYTLVFLSSSLLCVTLISINRYFLVVKPNFSKKVFSKKNTILMVGCLWSLAILTALPPILGLGRYGFNPSRATCFIALGSSDSYTSILVIFLIATPFSITIWCYIKVYLAVHHSQARVSGNKRQQISATTQSVVKRGPGPTEIKVASTMLTLVGVYIVTWIPVSVLHFLRVAGIRNIPSYVDLGAALLISLSCVTNPWIYGFKNTHFRDKLRIILRMKTVVRPVERETASEHVH</sequence>
<dbReference type="PROSITE" id="PS00237">
    <property type="entry name" value="G_PROTEIN_RECEP_F1_1"/>
    <property type="match status" value="1"/>
</dbReference>
<evidence type="ECO:0000256" key="4">
    <source>
        <dbReference type="ARBA" id="ARBA00022989"/>
    </source>
</evidence>
<evidence type="ECO:0000259" key="11">
    <source>
        <dbReference type="PROSITE" id="PS50262"/>
    </source>
</evidence>
<keyword evidence="12" id="KW-1185">Reference proteome</keyword>
<evidence type="ECO:0000256" key="6">
    <source>
        <dbReference type="ARBA" id="ARBA00023136"/>
    </source>
</evidence>
<dbReference type="PRINTS" id="PR00237">
    <property type="entry name" value="GPCRRHODOPSN"/>
</dbReference>
<name>A0A6P8I5X1_ACTTE</name>
<evidence type="ECO:0000256" key="7">
    <source>
        <dbReference type="ARBA" id="ARBA00023170"/>
    </source>
</evidence>
<protein>
    <submittedName>
        <fullName evidence="13">Melanopsin-B-like</fullName>
    </submittedName>
</protein>
<dbReference type="InterPro" id="IPR017452">
    <property type="entry name" value="GPCR_Rhodpsn_7TM"/>
</dbReference>
<keyword evidence="3 9" id="KW-0812">Transmembrane</keyword>
<evidence type="ECO:0000256" key="10">
    <source>
        <dbReference type="SAM" id="Phobius"/>
    </source>
</evidence>